<dbReference type="GO" id="GO:0008270">
    <property type="term" value="F:zinc ion binding"/>
    <property type="evidence" value="ECO:0007669"/>
    <property type="project" value="UniProtKB-KW"/>
</dbReference>
<dbReference type="SUPFAM" id="SSF103612">
    <property type="entry name" value="SBT domain"/>
    <property type="match status" value="1"/>
</dbReference>
<evidence type="ECO:0000256" key="3">
    <source>
        <dbReference type="ARBA" id="ARBA00022771"/>
    </source>
</evidence>
<dbReference type="InterPro" id="IPR004333">
    <property type="entry name" value="SBP_dom"/>
</dbReference>
<accession>A0A5A7QYK0</accession>
<evidence type="ECO:0000256" key="6">
    <source>
        <dbReference type="ARBA" id="ARBA00023125"/>
    </source>
</evidence>
<dbReference type="EMBL" id="BKCP01009292">
    <property type="protein sequence ID" value="GER50470.1"/>
    <property type="molecule type" value="Genomic_DNA"/>
</dbReference>
<protein>
    <submittedName>
        <fullName evidence="12">Squamosa promoter binding protein</fullName>
    </submittedName>
</protein>
<name>A0A5A7QYK0_STRAF</name>
<evidence type="ECO:0000256" key="4">
    <source>
        <dbReference type="ARBA" id="ARBA00022833"/>
    </source>
</evidence>
<dbReference type="InterPro" id="IPR044817">
    <property type="entry name" value="SBP-like"/>
</dbReference>
<keyword evidence="4" id="KW-0862">Zinc</keyword>
<keyword evidence="3 10" id="KW-0863">Zinc-finger</keyword>
<evidence type="ECO:0000256" key="8">
    <source>
        <dbReference type="ARBA" id="ARBA00023242"/>
    </source>
</evidence>
<reference evidence="13" key="1">
    <citation type="journal article" date="2019" name="Curr. Biol.">
        <title>Genome Sequence of Striga asiatica Provides Insight into the Evolution of Plant Parasitism.</title>
        <authorList>
            <person name="Yoshida S."/>
            <person name="Kim S."/>
            <person name="Wafula E.K."/>
            <person name="Tanskanen J."/>
            <person name="Kim Y.M."/>
            <person name="Honaas L."/>
            <person name="Yang Z."/>
            <person name="Spallek T."/>
            <person name="Conn C.E."/>
            <person name="Ichihashi Y."/>
            <person name="Cheong K."/>
            <person name="Cui S."/>
            <person name="Der J.P."/>
            <person name="Gundlach H."/>
            <person name="Jiao Y."/>
            <person name="Hori C."/>
            <person name="Ishida J.K."/>
            <person name="Kasahara H."/>
            <person name="Kiba T."/>
            <person name="Kim M.S."/>
            <person name="Koo N."/>
            <person name="Laohavisit A."/>
            <person name="Lee Y.H."/>
            <person name="Lumba S."/>
            <person name="McCourt P."/>
            <person name="Mortimer J.C."/>
            <person name="Mutuku J.M."/>
            <person name="Nomura T."/>
            <person name="Sasaki-Sekimoto Y."/>
            <person name="Seto Y."/>
            <person name="Wang Y."/>
            <person name="Wakatake T."/>
            <person name="Sakakibara H."/>
            <person name="Demura T."/>
            <person name="Yamaguchi S."/>
            <person name="Yoneyama K."/>
            <person name="Manabe R.I."/>
            <person name="Nelson D.C."/>
            <person name="Schulman A.H."/>
            <person name="Timko M.P."/>
            <person name="dePamphilis C.W."/>
            <person name="Choi D."/>
            <person name="Shirasu K."/>
        </authorList>
    </citation>
    <scope>NUCLEOTIDE SEQUENCE [LARGE SCALE GENOMIC DNA]</scope>
    <source>
        <strain evidence="13">cv. UVA1</strain>
    </source>
</reference>
<dbReference type="GO" id="GO:0003677">
    <property type="term" value="F:DNA binding"/>
    <property type="evidence" value="ECO:0007669"/>
    <property type="project" value="UniProtKB-KW"/>
</dbReference>
<dbReference type="AlphaFoldDB" id="A0A5A7QYK0"/>
<feature type="domain" description="SBP-type" evidence="11">
    <location>
        <begin position="112"/>
        <end position="189"/>
    </location>
</feature>
<dbReference type="Pfam" id="PF03110">
    <property type="entry name" value="SBP"/>
    <property type="match status" value="1"/>
</dbReference>
<evidence type="ECO:0000313" key="12">
    <source>
        <dbReference type="EMBL" id="GER50470.1"/>
    </source>
</evidence>
<sequence length="350" mass="39906">MESLSYAFEERRLPFTDHTDFQLDNLTSKTPFQNPDEQSLFVHMSTIVDNSTHQFLEHSLPEMTRKFLPIGHESLEISYMSTNSSCCNAVKTVPEPSLPAKRAKITNMPLSAPICRVLGCNKDLSSSKDYHKRHKVCDVHSKMAMVIVNGKQQRFCQQCSRFHSLSEFDEGKRSCRKRLAGHNERRRKPQFESYFGSSYFQTNASSKTSSIFPNILNDNFYYPQCNNNKNPSTRVPFSHFEEKGSPSKHALKTTRLLQVHQESSVGSTNSSCVLSLLSSQSHDLLLTNPMSENFTSSMVFDPSQNNRELNEISQKSYLCSTGSKTVDLVELSLYLQRVEQQKCYEKSCLS</sequence>
<dbReference type="PROSITE" id="PS51141">
    <property type="entry name" value="ZF_SBP"/>
    <property type="match status" value="1"/>
</dbReference>
<dbReference type="Gene3D" id="4.10.1100.10">
    <property type="entry name" value="Transcription factor, SBP-box domain"/>
    <property type="match status" value="1"/>
</dbReference>
<dbReference type="FunFam" id="4.10.1100.10:FF:000001">
    <property type="entry name" value="Squamosa promoter-binding-like protein 14"/>
    <property type="match status" value="1"/>
</dbReference>
<comment type="function">
    <text evidence="9">Probable transcriptional factor. Binds to the promoter of the SQUAMOSA gene.</text>
</comment>
<dbReference type="PANTHER" id="PTHR31251">
    <property type="entry name" value="SQUAMOSA PROMOTER-BINDING-LIKE PROTEIN 4"/>
    <property type="match status" value="1"/>
</dbReference>
<comment type="caution">
    <text evidence="12">The sequence shown here is derived from an EMBL/GenBank/DDBJ whole genome shotgun (WGS) entry which is preliminary data.</text>
</comment>
<keyword evidence="7" id="KW-0804">Transcription</keyword>
<evidence type="ECO:0000256" key="7">
    <source>
        <dbReference type="ARBA" id="ARBA00023163"/>
    </source>
</evidence>
<dbReference type="OrthoDB" id="514967at2759"/>
<keyword evidence="13" id="KW-1185">Reference proteome</keyword>
<dbReference type="PANTHER" id="PTHR31251:SF169">
    <property type="entry name" value="SQUAMOSA PROMOTER-BINDING-LIKE PROTEIN 8"/>
    <property type="match status" value="1"/>
</dbReference>
<evidence type="ECO:0000256" key="1">
    <source>
        <dbReference type="ARBA" id="ARBA00004123"/>
    </source>
</evidence>
<evidence type="ECO:0000256" key="10">
    <source>
        <dbReference type="PROSITE-ProRule" id="PRU00470"/>
    </source>
</evidence>
<gene>
    <name evidence="12" type="ORF">STAS_27782</name>
</gene>
<evidence type="ECO:0000313" key="13">
    <source>
        <dbReference type="Proteomes" id="UP000325081"/>
    </source>
</evidence>
<keyword evidence="2" id="KW-0479">Metal-binding</keyword>
<dbReference type="Proteomes" id="UP000325081">
    <property type="component" value="Unassembled WGS sequence"/>
</dbReference>
<evidence type="ECO:0000256" key="5">
    <source>
        <dbReference type="ARBA" id="ARBA00023015"/>
    </source>
</evidence>
<evidence type="ECO:0000256" key="2">
    <source>
        <dbReference type="ARBA" id="ARBA00022723"/>
    </source>
</evidence>
<keyword evidence="5" id="KW-0805">Transcription regulation</keyword>
<comment type="subcellular location">
    <subcellularLocation>
        <location evidence="1">Nucleus</location>
    </subcellularLocation>
</comment>
<keyword evidence="8" id="KW-0539">Nucleus</keyword>
<evidence type="ECO:0000256" key="9">
    <source>
        <dbReference type="ARBA" id="ARBA00056472"/>
    </source>
</evidence>
<proteinExistence type="predicted"/>
<organism evidence="12 13">
    <name type="scientific">Striga asiatica</name>
    <name type="common">Asiatic witchweed</name>
    <name type="synonym">Buchnera asiatica</name>
    <dbReference type="NCBI Taxonomy" id="4170"/>
    <lineage>
        <taxon>Eukaryota</taxon>
        <taxon>Viridiplantae</taxon>
        <taxon>Streptophyta</taxon>
        <taxon>Embryophyta</taxon>
        <taxon>Tracheophyta</taxon>
        <taxon>Spermatophyta</taxon>
        <taxon>Magnoliopsida</taxon>
        <taxon>eudicotyledons</taxon>
        <taxon>Gunneridae</taxon>
        <taxon>Pentapetalae</taxon>
        <taxon>asterids</taxon>
        <taxon>lamiids</taxon>
        <taxon>Lamiales</taxon>
        <taxon>Orobanchaceae</taxon>
        <taxon>Buchnereae</taxon>
        <taxon>Striga</taxon>
    </lineage>
</organism>
<dbReference type="GO" id="GO:0005634">
    <property type="term" value="C:nucleus"/>
    <property type="evidence" value="ECO:0007669"/>
    <property type="project" value="UniProtKB-SubCell"/>
</dbReference>
<evidence type="ECO:0000259" key="11">
    <source>
        <dbReference type="PROSITE" id="PS51141"/>
    </source>
</evidence>
<dbReference type="InterPro" id="IPR036893">
    <property type="entry name" value="SBP_sf"/>
</dbReference>
<keyword evidence="6" id="KW-0238">DNA-binding</keyword>